<sequence length="58" mass="6382">MAFGFRKSFKVAPGLRLNVSKRGPSLSAGPRGAKVSVNARGEKRASAGWLGMFWRKRF</sequence>
<dbReference type="EMBL" id="QQZY01000002">
    <property type="protein sequence ID" value="RDI75342.1"/>
    <property type="molecule type" value="Genomic_DNA"/>
</dbReference>
<comment type="caution">
    <text evidence="2">The sequence shown here is derived from an EMBL/GenBank/DDBJ whole genome shotgun (WGS) entry which is preliminary data.</text>
</comment>
<proteinExistence type="predicted"/>
<protein>
    <recommendedName>
        <fullName evidence="1">DUF4236 domain-containing protein</fullName>
    </recommendedName>
</protein>
<evidence type="ECO:0000313" key="3">
    <source>
        <dbReference type="Proteomes" id="UP000254134"/>
    </source>
</evidence>
<dbReference type="RefSeq" id="WP_181813407.1">
    <property type="nucleotide sequence ID" value="NZ_QQZY01000002.1"/>
</dbReference>
<reference evidence="2 3" key="1">
    <citation type="submission" date="2018-07" db="EMBL/GenBank/DDBJ databases">
        <title>High-quality-draft genome sequence of Gaiella occulta.</title>
        <authorList>
            <person name="Severino R."/>
            <person name="Froufe H.J.C."/>
            <person name="Rainey F.A."/>
            <person name="Barroso C."/>
            <person name="Albuquerque L."/>
            <person name="Lobo-Da-Cunha A."/>
            <person name="Da Costa M.S."/>
            <person name="Egas C."/>
        </authorList>
    </citation>
    <scope>NUCLEOTIDE SEQUENCE [LARGE SCALE GENOMIC DNA]</scope>
    <source>
        <strain evidence="2 3">F2-233</strain>
    </source>
</reference>
<dbReference type="InterPro" id="IPR025330">
    <property type="entry name" value="DUF4236"/>
</dbReference>
<evidence type="ECO:0000259" key="1">
    <source>
        <dbReference type="Pfam" id="PF14020"/>
    </source>
</evidence>
<name>A0A7M2Z113_9ACTN</name>
<accession>A0A7M2Z113</accession>
<evidence type="ECO:0000313" key="2">
    <source>
        <dbReference type="EMBL" id="RDI75342.1"/>
    </source>
</evidence>
<dbReference type="AlphaFoldDB" id="A0A7M2Z113"/>
<gene>
    <name evidence="2" type="ORF">Gocc_1140</name>
</gene>
<dbReference type="Pfam" id="PF14020">
    <property type="entry name" value="DUF4236"/>
    <property type="match status" value="1"/>
</dbReference>
<keyword evidence="3" id="KW-1185">Reference proteome</keyword>
<organism evidence="2 3">
    <name type="scientific">Gaiella occulta</name>
    <dbReference type="NCBI Taxonomy" id="1002870"/>
    <lineage>
        <taxon>Bacteria</taxon>
        <taxon>Bacillati</taxon>
        <taxon>Actinomycetota</taxon>
        <taxon>Thermoleophilia</taxon>
        <taxon>Gaiellales</taxon>
        <taxon>Gaiellaceae</taxon>
        <taxon>Gaiella</taxon>
    </lineage>
</organism>
<reference evidence="3" key="2">
    <citation type="journal article" date="2019" name="MicrobiologyOpen">
        <title>High-quality draft genome sequence of Gaiella occulta isolated from a 150 meter deep mineral water borehole and comparison with the genome sequences of other deep-branching lineages of the phylum Actinobacteria.</title>
        <authorList>
            <person name="Severino R."/>
            <person name="Froufe H.J.C."/>
            <person name="Barroso C."/>
            <person name="Albuquerque L."/>
            <person name="Lobo-da-Cunha A."/>
            <person name="da Costa M.S."/>
            <person name="Egas C."/>
        </authorList>
    </citation>
    <scope>NUCLEOTIDE SEQUENCE [LARGE SCALE GENOMIC DNA]</scope>
    <source>
        <strain evidence="3">F2-233</strain>
    </source>
</reference>
<feature type="domain" description="DUF4236" evidence="1">
    <location>
        <begin position="3"/>
        <end position="55"/>
    </location>
</feature>
<dbReference type="Proteomes" id="UP000254134">
    <property type="component" value="Unassembled WGS sequence"/>
</dbReference>